<evidence type="ECO:0000313" key="5">
    <source>
        <dbReference type="EMBL" id="VDI28170.1"/>
    </source>
</evidence>
<gene>
    <name evidence="5" type="ORF">MGAL_10B075644</name>
</gene>
<reference evidence="5" key="1">
    <citation type="submission" date="2018-11" db="EMBL/GenBank/DDBJ databases">
        <authorList>
            <person name="Alioto T."/>
            <person name="Alioto T."/>
        </authorList>
    </citation>
    <scope>NUCLEOTIDE SEQUENCE</scope>
</reference>
<evidence type="ECO:0000256" key="3">
    <source>
        <dbReference type="SAM" id="SignalP"/>
    </source>
</evidence>
<dbReference type="AlphaFoldDB" id="A0A8B6E1D0"/>
<name>A0A8B6E1D0_MYTGA</name>
<sequence>MFRTFIIILMFWTQMVKVDSTCDSELQNGLFQDLLNMMMKIKGSSSAQPSTCSCKKIVIAFTTSLSATKTIGSGAVVQFDKVWTNEGKGYDPNSGIFTAQRQGFYQISGTTMSAHRKYFHSYLMKNNEKTVGLYAGEGSDTGSANIVLKLKKGDRVYIKHRSGTDAIYSDGDHWSMFSGYLISE</sequence>
<comment type="subcellular location">
    <subcellularLocation>
        <location evidence="1">Secreted</location>
    </subcellularLocation>
</comment>
<evidence type="ECO:0000256" key="1">
    <source>
        <dbReference type="ARBA" id="ARBA00004613"/>
    </source>
</evidence>
<organism evidence="5 6">
    <name type="scientific">Mytilus galloprovincialis</name>
    <name type="common">Mediterranean mussel</name>
    <dbReference type="NCBI Taxonomy" id="29158"/>
    <lineage>
        <taxon>Eukaryota</taxon>
        <taxon>Metazoa</taxon>
        <taxon>Spiralia</taxon>
        <taxon>Lophotrochozoa</taxon>
        <taxon>Mollusca</taxon>
        <taxon>Bivalvia</taxon>
        <taxon>Autobranchia</taxon>
        <taxon>Pteriomorphia</taxon>
        <taxon>Mytilida</taxon>
        <taxon>Mytiloidea</taxon>
        <taxon>Mytilidae</taxon>
        <taxon>Mytilinae</taxon>
        <taxon>Mytilus</taxon>
    </lineage>
</organism>
<keyword evidence="3" id="KW-0732">Signal</keyword>
<keyword evidence="6" id="KW-1185">Reference proteome</keyword>
<dbReference type="SMART" id="SM00110">
    <property type="entry name" value="C1Q"/>
    <property type="match status" value="1"/>
</dbReference>
<protein>
    <recommendedName>
        <fullName evidence="4">C1q domain-containing protein</fullName>
    </recommendedName>
</protein>
<dbReference type="Gene3D" id="2.60.120.40">
    <property type="match status" value="1"/>
</dbReference>
<feature type="signal peptide" evidence="3">
    <location>
        <begin position="1"/>
        <end position="20"/>
    </location>
</feature>
<dbReference type="EMBL" id="UYJE01004464">
    <property type="protein sequence ID" value="VDI28170.1"/>
    <property type="molecule type" value="Genomic_DNA"/>
</dbReference>
<dbReference type="GO" id="GO:0005581">
    <property type="term" value="C:collagen trimer"/>
    <property type="evidence" value="ECO:0007669"/>
    <property type="project" value="UniProtKB-KW"/>
</dbReference>
<proteinExistence type="predicted"/>
<dbReference type="PANTHER" id="PTHR15427">
    <property type="entry name" value="EMILIN ELASTIN MICROFIBRIL INTERFACE-LOCATED PROTEIN ELASTIN MICROFIBRIL INTERFACER"/>
    <property type="match status" value="1"/>
</dbReference>
<accession>A0A8B6E1D0</accession>
<dbReference type="Pfam" id="PF00386">
    <property type="entry name" value="C1q"/>
    <property type="match status" value="1"/>
</dbReference>
<feature type="chain" id="PRO_5033000709" description="C1q domain-containing protein" evidence="3">
    <location>
        <begin position="21"/>
        <end position="184"/>
    </location>
</feature>
<feature type="domain" description="C1q" evidence="4">
    <location>
        <begin position="54"/>
        <end position="184"/>
    </location>
</feature>
<dbReference type="InterPro" id="IPR008983">
    <property type="entry name" value="Tumour_necrosis_fac-like_dom"/>
</dbReference>
<comment type="caution">
    <text evidence="5">The sequence shown here is derived from an EMBL/GenBank/DDBJ whole genome shotgun (WGS) entry which is preliminary data.</text>
</comment>
<dbReference type="OrthoDB" id="6160752at2759"/>
<dbReference type="PROSITE" id="PS50871">
    <property type="entry name" value="C1Q"/>
    <property type="match status" value="1"/>
</dbReference>
<dbReference type="PANTHER" id="PTHR15427:SF33">
    <property type="entry name" value="COLLAGEN IV NC1 DOMAIN-CONTAINING PROTEIN"/>
    <property type="match status" value="1"/>
</dbReference>
<dbReference type="PRINTS" id="PR00007">
    <property type="entry name" value="COMPLEMNTC1Q"/>
</dbReference>
<dbReference type="SUPFAM" id="SSF49842">
    <property type="entry name" value="TNF-like"/>
    <property type="match status" value="1"/>
</dbReference>
<evidence type="ECO:0000256" key="2">
    <source>
        <dbReference type="ARBA" id="ARBA00022525"/>
    </source>
</evidence>
<dbReference type="Proteomes" id="UP000596742">
    <property type="component" value="Unassembled WGS sequence"/>
</dbReference>
<dbReference type="InterPro" id="IPR001073">
    <property type="entry name" value="C1q_dom"/>
</dbReference>
<evidence type="ECO:0000259" key="4">
    <source>
        <dbReference type="PROSITE" id="PS50871"/>
    </source>
</evidence>
<dbReference type="InterPro" id="IPR050392">
    <property type="entry name" value="Collagen/C1q_domain"/>
</dbReference>
<keyword evidence="2" id="KW-0964">Secreted</keyword>
<evidence type="ECO:0000313" key="6">
    <source>
        <dbReference type="Proteomes" id="UP000596742"/>
    </source>
</evidence>